<protein>
    <submittedName>
        <fullName evidence="2">Uncharacterized protein</fullName>
    </submittedName>
</protein>
<feature type="region of interest" description="Disordered" evidence="1">
    <location>
        <begin position="1"/>
        <end position="20"/>
    </location>
</feature>
<dbReference type="EMBL" id="JAIQCV010000005">
    <property type="protein sequence ID" value="KAH1097946.1"/>
    <property type="molecule type" value="Genomic_DNA"/>
</dbReference>
<dbReference type="Proteomes" id="UP000828251">
    <property type="component" value="Unassembled WGS sequence"/>
</dbReference>
<name>A0A9D3VWX9_9ROSI</name>
<evidence type="ECO:0000256" key="1">
    <source>
        <dbReference type="SAM" id="MobiDB-lite"/>
    </source>
</evidence>
<comment type="caution">
    <text evidence="2">The sequence shown here is derived from an EMBL/GenBank/DDBJ whole genome shotgun (WGS) entry which is preliminary data.</text>
</comment>
<gene>
    <name evidence="2" type="ORF">J1N35_014867</name>
</gene>
<sequence>MARTRGSGCQIVGNPSQRQDTRDVVEAKEYVCMIKNKDKLRDYFYTFCKQKPRSWSSQPLPNIESDTNPLMLTSGDDKRIVGNASTTKVIEDNSKESTSLSKEIDEYMDVRSYMQSMQIGPSRVTTGDENGSSKKKQKTTARVANIVLSSKNEGSPRVKLYWKRRGVRTEVLDNVNPISIASTVSSSPGTLFLWRKELNVNKFLFSLSEVAKQWNSLLPEETKRLFYLGESSANQGNLHCKSLQSLYK</sequence>
<accession>A0A9D3VWX9</accession>
<reference evidence="2 3" key="1">
    <citation type="journal article" date="2021" name="Plant Biotechnol. J.">
        <title>Multi-omics assisted identification of the key and species-specific regulatory components of drought-tolerant mechanisms in Gossypium stocksii.</title>
        <authorList>
            <person name="Yu D."/>
            <person name="Ke L."/>
            <person name="Zhang D."/>
            <person name="Wu Y."/>
            <person name="Sun Y."/>
            <person name="Mei J."/>
            <person name="Sun J."/>
            <person name="Sun Y."/>
        </authorList>
    </citation>
    <scope>NUCLEOTIDE SEQUENCE [LARGE SCALE GENOMIC DNA]</scope>
    <source>
        <strain evidence="3">cv. E1</strain>
        <tissue evidence="2">Leaf</tissue>
    </source>
</reference>
<feature type="compositionally biased region" description="Polar residues" evidence="1">
    <location>
        <begin position="56"/>
        <end position="71"/>
    </location>
</feature>
<proteinExistence type="predicted"/>
<organism evidence="2 3">
    <name type="scientific">Gossypium stocksii</name>
    <dbReference type="NCBI Taxonomy" id="47602"/>
    <lineage>
        <taxon>Eukaryota</taxon>
        <taxon>Viridiplantae</taxon>
        <taxon>Streptophyta</taxon>
        <taxon>Embryophyta</taxon>
        <taxon>Tracheophyta</taxon>
        <taxon>Spermatophyta</taxon>
        <taxon>Magnoliopsida</taxon>
        <taxon>eudicotyledons</taxon>
        <taxon>Gunneridae</taxon>
        <taxon>Pentapetalae</taxon>
        <taxon>rosids</taxon>
        <taxon>malvids</taxon>
        <taxon>Malvales</taxon>
        <taxon>Malvaceae</taxon>
        <taxon>Malvoideae</taxon>
        <taxon>Gossypium</taxon>
    </lineage>
</organism>
<keyword evidence="3" id="KW-1185">Reference proteome</keyword>
<feature type="region of interest" description="Disordered" evidence="1">
    <location>
        <begin position="56"/>
        <end position="77"/>
    </location>
</feature>
<dbReference type="AlphaFoldDB" id="A0A9D3VWX9"/>
<evidence type="ECO:0000313" key="3">
    <source>
        <dbReference type="Proteomes" id="UP000828251"/>
    </source>
</evidence>
<evidence type="ECO:0000313" key="2">
    <source>
        <dbReference type="EMBL" id="KAH1097946.1"/>
    </source>
</evidence>